<sequence>MVLTKPERILDVERIFRETTTLLSQHRTSRMKKKNDDNAIDSAAPALRSIFDSLYKNLALISPDNNNNNRNSKRSLVSDVRQLALNLNEKILSKNIESIEEAINAKLLKELVSDVKLAYNVTNAIDSSSNLKSLGNVLRKGFIDASVSEDMEIFKRSSILSRYMLLDERCQLFPISAETKELLLEGSSQAATARAILSESNQLLTDAVMYNTRDTPVEKAVDRVLLLPYLVKQGRDFDDVDRTLPVAITNCSSLMLSLLDSQSMSRSPFLGGLMGHVTDTTSVFKNIERFERLSGRLGDVASMLHHQNCNCPFKFHHCSDRTEEENLMPSFIHFEDEIDKCEISKTPYQVHVLMAIKNYVANISRIDPSVGGPSVIRRLREWSDMGAGTRYIGSFIADRKTVQDSPFRVAGSNLDVIVRPAAAREQRLANVEAPHLSDMNVDNAADNGRPSACENRSFGSQIRNEISRMIWYRNHRRRTRLIQRPETLRLTAVGYPFSTIPNTTAEPPPPPPLLIAVAIGYGDRPHGKIWPRSTFGIF</sequence>
<name>A0A423SE63_PENVA</name>
<reference evidence="1 2" key="1">
    <citation type="submission" date="2018-04" db="EMBL/GenBank/DDBJ databases">
        <authorList>
            <person name="Zhang X."/>
            <person name="Yuan J."/>
            <person name="Li F."/>
            <person name="Xiang J."/>
        </authorList>
    </citation>
    <scope>NUCLEOTIDE SEQUENCE [LARGE SCALE GENOMIC DNA]</scope>
    <source>
        <tissue evidence="1">Muscle</tissue>
    </source>
</reference>
<accession>A0A423SE63</accession>
<dbReference type="Proteomes" id="UP000283509">
    <property type="component" value="Unassembled WGS sequence"/>
</dbReference>
<keyword evidence="2" id="KW-1185">Reference proteome</keyword>
<proteinExistence type="predicted"/>
<evidence type="ECO:0000313" key="2">
    <source>
        <dbReference type="Proteomes" id="UP000283509"/>
    </source>
</evidence>
<gene>
    <name evidence="1" type="ORF">C7M84_019658</name>
</gene>
<reference evidence="1 2" key="2">
    <citation type="submission" date="2019-01" db="EMBL/GenBank/DDBJ databases">
        <title>The decoding of complex shrimp genome reveals the adaptation for benthos swimmer, frequently molting mechanism and breeding impact on genome.</title>
        <authorList>
            <person name="Sun Y."/>
            <person name="Gao Y."/>
            <person name="Yu Y."/>
        </authorList>
    </citation>
    <scope>NUCLEOTIDE SEQUENCE [LARGE SCALE GENOMIC DNA]</scope>
    <source>
        <tissue evidence="1">Muscle</tissue>
    </source>
</reference>
<organism evidence="1 2">
    <name type="scientific">Penaeus vannamei</name>
    <name type="common">Whiteleg shrimp</name>
    <name type="synonym">Litopenaeus vannamei</name>
    <dbReference type="NCBI Taxonomy" id="6689"/>
    <lineage>
        <taxon>Eukaryota</taxon>
        <taxon>Metazoa</taxon>
        <taxon>Ecdysozoa</taxon>
        <taxon>Arthropoda</taxon>
        <taxon>Crustacea</taxon>
        <taxon>Multicrustacea</taxon>
        <taxon>Malacostraca</taxon>
        <taxon>Eumalacostraca</taxon>
        <taxon>Eucarida</taxon>
        <taxon>Decapoda</taxon>
        <taxon>Dendrobranchiata</taxon>
        <taxon>Penaeoidea</taxon>
        <taxon>Penaeidae</taxon>
        <taxon>Penaeus</taxon>
    </lineage>
</organism>
<dbReference type="AlphaFoldDB" id="A0A423SE63"/>
<dbReference type="EMBL" id="QCYY01003664">
    <property type="protein sequence ID" value="ROT62488.1"/>
    <property type="molecule type" value="Genomic_DNA"/>
</dbReference>
<comment type="caution">
    <text evidence="1">The sequence shown here is derived from an EMBL/GenBank/DDBJ whole genome shotgun (WGS) entry which is preliminary data.</text>
</comment>
<protein>
    <submittedName>
        <fullName evidence="1">Uncharacterized protein</fullName>
    </submittedName>
</protein>
<evidence type="ECO:0000313" key="1">
    <source>
        <dbReference type="EMBL" id="ROT62488.1"/>
    </source>
</evidence>